<evidence type="ECO:0000313" key="2">
    <source>
        <dbReference type="Proteomes" id="UP001057738"/>
    </source>
</evidence>
<sequence length="72" mass="7379">MIGASYEGALRGAFGAPPGSCSFPTGPATVRLRAAILGLVREDEAAADDAGARAMCEAAEKRPAEDQEQTNN</sequence>
<gene>
    <name evidence="1" type="ORF">NRK68_28660</name>
</gene>
<dbReference type="Proteomes" id="UP001057738">
    <property type="component" value="Chromosome"/>
</dbReference>
<organism evidence="1 2">
    <name type="scientific">Streptomyces yangpuensis</name>
    <dbReference type="NCBI Taxonomy" id="1648182"/>
    <lineage>
        <taxon>Bacteria</taxon>
        <taxon>Bacillati</taxon>
        <taxon>Actinomycetota</taxon>
        <taxon>Actinomycetes</taxon>
        <taxon>Kitasatosporales</taxon>
        <taxon>Streptomycetaceae</taxon>
        <taxon>Streptomyces</taxon>
    </lineage>
</organism>
<proteinExistence type="predicted"/>
<dbReference type="RefSeq" id="WP_257857152.1">
    <property type="nucleotide sequence ID" value="NZ_CP102514.1"/>
</dbReference>
<name>A0ABY5Q4S8_9ACTN</name>
<evidence type="ECO:0000313" key="1">
    <source>
        <dbReference type="EMBL" id="UUY50858.1"/>
    </source>
</evidence>
<protein>
    <submittedName>
        <fullName evidence="1">Uncharacterized protein</fullName>
    </submittedName>
</protein>
<dbReference type="EMBL" id="CP102514">
    <property type="protein sequence ID" value="UUY50858.1"/>
    <property type="molecule type" value="Genomic_DNA"/>
</dbReference>
<accession>A0ABY5Q4S8</accession>
<reference evidence="1" key="1">
    <citation type="submission" date="2022-08" db="EMBL/GenBank/DDBJ databases">
        <authorList>
            <person name="Tian L."/>
        </authorList>
    </citation>
    <scope>NUCLEOTIDE SEQUENCE</scope>
    <source>
        <strain evidence="1">CM253</strain>
    </source>
</reference>
<keyword evidence="2" id="KW-1185">Reference proteome</keyword>
<dbReference type="GeneID" id="95577501"/>